<dbReference type="InterPro" id="IPR026022">
    <property type="entry name" value="PhoU_dom"/>
</dbReference>
<dbReference type="Proteomes" id="UP000077628">
    <property type="component" value="Unassembled WGS sequence"/>
</dbReference>
<evidence type="ECO:0000259" key="4">
    <source>
        <dbReference type="Pfam" id="PF01895"/>
    </source>
</evidence>
<evidence type="ECO:0000256" key="1">
    <source>
        <dbReference type="ARBA" id="ARBA00008107"/>
    </source>
</evidence>
<sequence>MTTLSESATGAHTVRAFDDELQQLHSLLLTMTELLMRQLEQAMRALDAGDMDLAEKVLARASKVKHCETRIDNEVLALIARRCPVANDLRTAISSSKIVVELAKIGEELADFTRLITVLYDPDTSDPNPKLLADIIKIGDLIRLMLSKLIQALEQSDTEPAYALLRHDRDYEIELQEGIRHQLALVLKDVRMTRRALDVMQMMKALERCGEHSRNIAQYLIFMLDGIDVRHARG</sequence>
<dbReference type="InterPro" id="IPR028366">
    <property type="entry name" value="PhoU"/>
</dbReference>
<comment type="function">
    <text evidence="3">Plays a role in the regulation of phosphate uptake.</text>
</comment>
<name>A0A177PGD8_9GAMM</name>
<dbReference type="STRING" id="702114.A1355_17015"/>
<reference evidence="6" key="1">
    <citation type="submission" date="2016-03" db="EMBL/GenBank/DDBJ databases">
        <authorList>
            <person name="Heylen K."/>
            <person name="De Vos P."/>
            <person name="Vekeman B."/>
        </authorList>
    </citation>
    <scope>NUCLEOTIDE SEQUENCE [LARGE SCALE GENOMIC DNA]</scope>
    <source>
        <strain evidence="6">R-45383</strain>
    </source>
</reference>
<protein>
    <recommendedName>
        <fullName evidence="3">Phosphate-specific transport system accessory protein PhoU</fullName>
    </recommendedName>
</protein>
<dbReference type="GO" id="GO:0006817">
    <property type="term" value="P:phosphate ion transport"/>
    <property type="evidence" value="ECO:0007669"/>
    <property type="project" value="UniProtKB-KW"/>
</dbReference>
<comment type="subunit">
    <text evidence="3">Homodimer.</text>
</comment>
<feature type="domain" description="PhoU" evidence="4">
    <location>
        <begin position="29"/>
        <end position="111"/>
    </location>
</feature>
<dbReference type="SUPFAM" id="SSF109755">
    <property type="entry name" value="PhoU-like"/>
    <property type="match status" value="1"/>
</dbReference>
<dbReference type="AlphaFoldDB" id="A0A177PGD8"/>
<dbReference type="Gene3D" id="1.20.58.220">
    <property type="entry name" value="Phosphate transport system protein phou homolog 2, domain 2"/>
    <property type="match status" value="1"/>
</dbReference>
<dbReference type="EMBL" id="LUUK01000005">
    <property type="protein sequence ID" value="OAI29112.1"/>
    <property type="molecule type" value="Genomic_DNA"/>
</dbReference>
<dbReference type="PANTHER" id="PTHR42930">
    <property type="entry name" value="PHOSPHATE-SPECIFIC TRANSPORT SYSTEM ACCESSORY PROTEIN PHOU"/>
    <property type="match status" value="1"/>
</dbReference>
<evidence type="ECO:0000313" key="5">
    <source>
        <dbReference type="EMBL" id="OAI29112.1"/>
    </source>
</evidence>
<dbReference type="Pfam" id="PF01895">
    <property type="entry name" value="PhoU"/>
    <property type="match status" value="2"/>
</dbReference>
<dbReference type="OrthoDB" id="9814256at2"/>
<dbReference type="NCBIfam" id="TIGR02135">
    <property type="entry name" value="phoU_full"/>
    <property type="match status" value="1"/>
</dbReference>
<proteinExistence type="inferred from homology"/>
<dbReference type="PANTHER" id="PTHR42930:SF3">
    <property type="entry name" value="PHOSPHATE-SPECIFIC TRANSPORT SYSTEM ACCESSORY PROTEIN PHOU"/>
    <property type="match status" value="1"/>
</dbReference>
<evidence type="ECO:0000256" key="2">
    <source>
        <dbReference type="ARBA" id="ARBA00022592"/>
    </source>
</evidence>
<keyword evidence="3" id="KW-0813">Transport</keyword>
<dbReference type="GO" id="GO:0045936">
    <property type="term" value="P:negative regulation of phosphate metabolic process"/>
    <property type="evidence" value="ECO:0007669"/>
    <property type="project" value="InterPro"/>
</dbReference>
<comment type="subcellular location">
    <subcellularLocation>
        <location evidence="3">Cytoplasm</location>
    </subcellularLocation>
</comment>
<evidence type="ECO:0000256" key="3">
    <source>
        <dbReference type="PIRNR" id="PIRNR003107"/>
    </source>
</evidence>
<feature type="domain" description="PhoU" evidence="4">
    <location>
        <begin position="135"/>
        <end position="219"/>
    </location>
</feature>
<evidence type="ECO:0000313" key="6">
    <source>
        <dbReference type="Proteomes" id="UP000077628"/>
    </source>
</evidence>
<keyword evidence="3" id="KW-0963">Cytoplasm</keyword>
<keyword evidence="6" id="KW-1185">Reference proteome</keyword>
<accession>A0A177PGD8</accession>
<dbReference type="InterPro" id="IPR038078">
    <property type="entry name" value="PhoU-like_sf"/>
</dbReference>
<dbReference type="PIRSF" id="PIRSF003107">
    <property type="entry name" value="PhoU"/>
    <property type="match status" value="1"/>
</dbReference>
<comment type="similarity">
    <text evidence="1 3">Belongs to the PhoU family.</text>
</comment>
<dbReference type="GO" id="GO:0030643">
    <property type="term" value="P:intracellular phosphate ion homeostasis"/>
    <property type="evidence" value="ECO:0007669"/>
    <property type="project" value="InterPro"/>
</dbReference>
<organism evidence="5 6">
    <name type="scientific">Methylomonas koyamae</name>
    <dbReference type="NCBI Taxonomy" id="702114"/>
    <lineage>
        <taxon>Bacteria</taxon>
        <taxon>Pseudomonadati</taxon>
        <taxon>Pseudomonadota</taxon>
        <taxon>Gammaproteobacteria</taxon>
        <taxon>Methylococcales</taxon>
        <taxon>Methylococcaceae</taxon>
        <taxon>Methylomonas</taxon>
    </lineage>
</organism>
<dbReference type="GO" id="GO:0005737">
    <property type="term" value="C:cytoplasm"/>
    <property type="evidence" value="ECO:0007669"/>
    <property type="project" value="UniProtKB-SubCell"/>
</dbReference>
<gene>
    <name evidence="5" type="ORF">A1355_17015</name>
</gene>
<dbReference type="RefSeq" id="WP_064023955.1">
    <property type="nucleotide sequence ID" value="NZ_LUUK01000005.1"/>
</dbReference>
<comment type="caution">
    <text evidence="5">The sequence shown here is derived from an EMBL/GenBank/DDBJ whole genome shotgun (WGS) entry which is preliminary data.</text>
</comment>
<keyword evidence="2 3" id="KW-0592">Phosphate transport</keyword>